<dbReference type="PANTHER" id="PTHR10598">
    <property type="entry name" value="SET1/ASH2 HISTONE METHYLTRANSFERASE COMPLEX SUBUNIT ASH2"/>
    <property type="match status" value="1"/>
</dbReference>
<dbReference type="InterPro" id="IPR043136">
    <property type="entry name" value="B30.2/SPRY_sf"/>
</dbReference>
<accession>A0ABR2LYS0</accession>
<comment type="caution">
    <text evidence="1">The sequence shown here is derived from an EMBL/GenBank/DDBJ whole genome shotgun (WGS) entry which is preliminary data.</text>
</comment>
<name>A0ABR2LYS0_9ASPA</name>
<evidence type="ECO:0000313" key="2">
    <source>
        <dbReference type="Proteomes" id="UP001412067"/>
    </source>
</evidence>
<sequence>MTLYVRGINSILEIDPQLQALEWLGSTAPADRYAIEESGSTGSEITFFKNGICQGVAFKDLFGGRYYPAASLYTLPNQPSCEVRFNFGPNFNCFPLEFDGSLIPRPMSEVPYHGYDGRSEGVVENGHAEKPN</sequence>
<keyword evidence="2" id="KW-1185">Reference proteome</keyword>
<dbReference type="InterPro" id="IPR013320">
    <property type="entry name" value="ConA-like_dom_sf"/>
</dbReference>
<dbReference type="EMBL" id="JBBWWR010000014">
    <property type="protein sequence ID" value="KAK8953361.1"/>
    <property type="molecule type" value="Genomic_DNA"/>
</dbReference>
<dbReference type="PANTHER" id="PTHR10598:SF0">
    <property type="entry name" value="SET1_ASH2 HISTONE METHYLTRANSFERASE COMPLEX SUBUNIT ASH2"/>
    <property type="match status" value="1"/>
</dbReference>
<dbReference type="SUPFAM" id="SSF49899">
    <property type="entry name" value="Concanavalin A-like lectins/glucanases"/>
    <property type="match status" value="1"/>
</dbReference>
<protein>
    <submittedName>
        <fullName evidence="1">Uncharacterized protein</fullName>
    </submittedName>
</protein>
<evidence type="ECO:0000313" key="1">
    <source>
        <dbReference type="EMBL" id="KAK8953361.1"/>
    </source>
</evidence>
<reference evidence="1 2" key="1">
    <citation type="journal article" date="2022" name="Nat. Plants">
        <title>Genomes of leafy and leafless Platanthera orchids illuminate the evolution of mycoheterotrophy.</title>
        <authorList>
            <person name="Li M.H."/>
            <person name="Liu K.W."/>
            <person name="Li Z."/>
            <person name="Lu H.C."/>
            <person name="Ye Q.L."/>
            <person name="Zhang D."/>
            <person name="Wang J.Y."/>
            <person name="Li Y.F."/>
            <person name="Zhong Z.M."/>
            <person name="Liu X."/>
            <person name="Yu X."/>
            <person name="Liu D.K."/>
            <person name="Tu X.D."/>
            <person name="Liu B."/>
            <person name="Hao Y."/>
            <person name="Liao X.Y."/>
            <person name="Jiang Y.T."/>
            <person name="Sun W.H."/>
            <person name="Chen J."/>
            <person name="Chen Y.Q."/>
            <person name="Ai Y."/>
            <person name="Zhai J.W."/>
            <person name="Wu S.S."/>
            <person name="Zhou Z."/>
            <person name="Hsiao Y.Y."/>
            <person name="Wu W.L."/>
            <person name="Chen Y.Y."/>
            <person name="Lin Y.F."/>
            <person name="Hsu J.L."/>
            <person name="Li C.Y."/>
            <person name="Wang Z.W."/>
            <person name="Zhao X."/>
            <person name="Zhong W.Y."/>
            <person name="Ma X.K."/>
            <person name="Ma L."/>
            <person name="Huang J."/>
            <person name="Chen G.Z."/>
            <person name="Huang M.Z."/>
            <person name="Huang L."/>
            <person name="Peng D.H."/>
            <person name="Luo Y.B."/>
            <person name="Zou S.Q."/>
            <person name="Chen S.P."/>
            <person name="Lan S."/>
            <person name="Tsai W.C."/>
            <person name="Van de Peer Y."/>
            <person name="Liu Z.J."/>
        </authorList>
    </citation>
    <scope>NUCLEOTIDE SEQUENCE [LARGE SCALE GENOMIC DNA]</scope>
    <source>
        <strain evidence="1">Lor288</strain>
    </source>
</reference>
<dbReference type="Proteomes" id="UP001412067">
    <property type="component" value="Unassembled WGS sequence"/>
</dbReference>
<dbReference type="Gene3D" id="2.60.120.920">
    <property type="match status" value="1"/>
</dbReference>
<dbReference type="InterPro" id="IPR037353">
    <property type="entry name" value="ASH2"/>
</dbReference>
<proteinExistence type="predicted"/>
<organism evidence="1 2">
    <name type="scientific">Platanthera guangdongensis</name>
    <dbReference type="NCBI Taxonomy" id="2320717"/>
    <lineage>
        <taxon>Eukaryota</taxon>
        <taxon>Viridiplantae</taxon>
        <taxon>Streptophyta</taxon>
        <taxon>Embryophyta</taxon>
        <taxon>Tracheophyta</taxon>
        <taxon>Spermatophyta</taxon>
        <taxon>Magnoliopsida</taxon>
        <taxon>Liliopsida</taxon>
        <taxon>Asparagales</taxon>
        <taxon>Orchidaceae</taxon>
        <taxon>Orchidoideae</taxon>
        <taxon>Orchideae</taxon>
        <taxon>Orchidinae</taxon>
        <taxon>Platanthera</taxon>
    </lineage>
</organism>
<gene>
    <name evidence="1" type="ORF">KSP40_PGU011203</name>
</gene>